<dbReference type="InterPro" id="IPR019749">
    <property type="entry name" value="Band_41_domain"/>
</dbReference>
<dbReference type="InterPro" id="IPR029071">
    <property type="entry name" value="Ubiquitin-like_domsf"/>
</dbReference>
<dbReference type="InterPro" id="IPR019747">
    <property type="entry name" value="FERM_CS"/>
</dbReference>
<dbReference type="SUPFAM" id="SSF54236">
    <property type="entry name" value="Ubiquitin-like"/>
    <property type="match status" value="1"/>
</dbReference>
<protein>
    <submittedName>
        <fullName evidence="3">FERM domain-containing protein</fullName>
    </submittedName>
</protein>
<dbReference type="SUPFAM" id="SSF47031">
    <property type="entry name" value="Second domain of FERM"/>
    <property type="match status" value="1"/>
</dbReference>
<dbReference type="InterPro" id="IPR014352">
    <property type="entry name" value="FERM/acyl-CoA-bd_prot_sf"/>
</dbReference>
<dbReference type="Pfam" id="PF09379">
    <property type="entry name" value="FERM_N"/>
    <property type="match status" value="1"/>
</dbReference>
<dbReference type="FunFam" id="1.20.80.10:FF:000006">
    <property type="entry name" value="FERM domain-containing protein 5 isoform X1"/>
    <property type="match status" value="1"/>
</dbReference>
<keyword evidence="2" id="KW-1185">Reference proteome</keyword>
<dbReference type="CDD" id="cd14473">
    <property type="entry name" value="FERM_B-lobe"/>
    <property type="match status" value="1"/>
</dbReference>
<dbReference type="PROSITE" id="PS00660">
    <property type="entry name" value="FERM_1"/>
    <property type="match status" value="1"/>
</dbReference>
<dbReference type="InterPro" id="IPR035963">
    <property type="entry name" value="FERM_2"/>
</dbReference>
<accession>A0A915E3T9</accession>
<evidence type="ECO:0000259" key="1">
    <source>
        <dbReference type="PROSITE" id="PS50057"/>
    </source>
</evidence>
<dbReference type="PRINTS" id="PR00935">
    <property type="entry name" value="BAND41"/>
</dbReference>
<reference evidence="3" key="1">
    <citation type="submission" date="2022-11" db="UniProtKB">
        <authorList>
            <consortium name="WormBaseParasite"/>
        </authorList>
    </citation>
    <scope>IDENTIFICATION</scope>
</reference>
<dbReference type="Pfam" id="PF00373">
    <property type="entry name" value="FERM_M"/>
    <property type="match status" value="1"/>
</dbReference>
<proteinExistence type="predicted"/>
<feature type="domain" description="FERM" evidence="1">
    <location>
        <begin position="68"/>
        <end position="267"/>
    </location>
</feature>
<name>A0A915E3T9_9BILA</name>
<dbReference type="InterPro" id="IPR000299">
    <property type="entry name" value="FERM_domain"/>
</dbReference>
<dbReference type="PROSITE" id="PS50057">
    <property type="entry name" value="FERM_3"/>
    <property type="match status" value="1"/>
</dbReference>
<dbReference type="GO" id="GO:0005856">
    <property type="term" value="C:cytoskeleton"/>
    <property type="evidence" value="ECO:0007669"/>
    <property type="project" value="TreeGrafter"/>
</dbReference>
<evidence type="ECO:0000313" key="3">
    <source>
        <dbReference type="WBParaSite" id="jg26411"/>
    </source>
</evidence>
<evidence type="ECO:0000313" key="2">
    <source>
        <dbReference type="Proteomes" id="UP000887574"/>
    </source>
</evidence>
<dbReference type="SMART" id="SM00295">
    <property type="entry name" value="B41"/>
    <property type="match status" value="1"/>
</dbReference>
<dbReference type="PANTHER" id="PTHR23280:SF32">
    <property type="entry name" value="FI22325P1"/>
    <property type="match status" value="1"/>
</dbReference>
<dbReference type="PANTHER" id="PTHR23280">
    <property type="entry name" value="4.1 G PROTEIN"/>
    <property type="match status" value="1"/>
</dbReference>
<dbReference type="InterPro" id="IPR019748">
    <property type="entry name" value="FERM_central"/>
</dbReference>
<dbReference type="InterPro" id="IPR018979">
    <property type="entry name" value="FERM_N"/>
</dbReference>
<dbReference type="Gene3D" id="1.20.80.10">
    <property type="match status" value="1"/>
</dbReference>
<organism evidence="2 3">
    <name type="scientific">Ditylenchus dipsaci</name>
    <dbReference type="NCBI Taxonomy" id="166011"/>
    <lineage>
        <taxon>Eukaryota</taxon>
        <taxon>Metazoa</taxon>
        <taxon>Ecdysozoa</taxon>
        <taxon>Nematoda</taxon>
        <taxon>Chromadorea</taxon>
        <taxon>Rhabditida</taxon>
        <taxon>Tylenchina</taxon>
        <taxon>Tylenchomorpha</taxon>
        <taxon>Sphaerularioidea</taxon>
        <taxon>Anguinidae</taxon>
        <taxon>Anguininae</taxon>
        <taxon>Ditylenchus</taxon>
    </lineage>
</organism>
<dbReference type="AlphaFoldDB" id="A0A915E3T9"/>
<dbReference type="GO" id="GO:0031032">
    <property type="term" value="P:actomyosin structure organization"/>
    <property type="evidence" value="ECO:0007669"/>
    <property type="project" value="TreeGrafter"/>
</dbReference>
<dbReference type="Gene3D" id="3.10.20.90">
    <property type="entry name" value="Phosphatidylinositol 3-kinase Catalytic Subunit, Chain A, domain 1"/>
    <property type="match status" value="1"/>
</dbReference>
<dbReference type="Proteomes" id="UP000887574">
    <property type="component" value="Unplaced"/>
</dbReference>
<sequence>MGNNKKPPAQASAENAHNDIMIRSKTVNNHPNGLLKSQPSQSSTSLFSRLSLSKLSPSHLMGGWPHKFLVNVQMLDDGKTVSEVFKKDSTGQDVFDYACKCLDIVEKEYFGLRYQDENNHRYWLDLSKPLSKQFRVNNLALSFRVRFYPENPACLREEVTRYQLFVQLQRDLLHGRLHLPQMNAASLAGLVLQSVLGDYDEELMGTGSDYVSEYKLLLKQSQRLEERIALAHQSYNGMTRPKLKQMKDIKQAQEITIGTTVHGVLYS</sequence>
<dbReference type="WBParaSite" id="jg26411">
    <property type="protein sequence ID" value="jg26411"/>
    <property type="gene ID" value="jg26411"/>
</dbReference>